<organism evidence="1">
    <name type="scientific">Guillardia theta (strain CCMP2712)</name>
    <name type="common">Cryptophyte</name>
    <dbReference type="NCBI Taxonomy" id="905079"/>
    <lineage>
        <taxon>Eukaryota</taxon>
        <taxon>Cryptophyceae</taxon>
        <taxon>Pyrenomonadales</taxon>
        <taxon>Geminigeraceae</taxon>
        <taxon>Guillardia</taxon>
    </lineage>
</organism>
<sequence>ESSQIMSQGMMSSSGVTALPFKEGSKAIQSPVVQEEFRQMVAEHKSLVKLGEGYGKWDRTGKLMYIDQMEAIEDRWGIFMKRFELMGEMNPEFVLQVTVPFFSSLRVARS</sequence>
<dbReference type="HOGENOM" id="CLU_2177702_0_0_1"/>
<dbReference type="GeneID" id="17288187"/>
<name>L1I6F8_GUITC</name>
<dbReference type="eggNOG" id="ENOG502SEHW">
    <property type="taxonomic scope" value="Eukaryota"/>
</dbReference>
<dbReference type="PaxDb" id="55529-EKX31469"/>
<proteinExistence type="predicted"/>
<accession>L1I6F8</accession>
<evidence type="ECO:0000313" key="1">
    <source>
        <dbReference type="EMBL" id="EKX31469.1"/>
    </source>
</evidence>
<gene>
    <name evidence="1" type="ORF">GUITHDRAFT_83104</name>
</gene>
<dbReference type="STRING" id="905079.L1I6F8"/>
<dbReference type="KEGG" id="gtt:GUITHDRAFT_83104"/>
<protein>
    <submittedName>
        <fullName evidence="1">Uncharacterized protein</fullName>
    </submittedName>
</protein>
<dbReference type="OrthoDB" id="10263385at2759"/>
<dbReference type="AlphaFoldDB" id="L1I6F8"/>
<dbReference type="InterPro" id="IPR014954">
    <property type="entry name" value="DUF1825"/>
</dbReference>
<dbReference type="RefSeq" id="XP_005818449.1">
    <property type="nucleotide sequence ID" value="XM_005818392.1"/>
</dbReference>
<feature type="non-terminal residue" evidence="1">
    <location>
        <position position="110"/>
    </location>
</feature>
<reference evidence="1" key="1">
    <citation type="journal article" date="2012" name="Nature">
        <title>Algal genomes reveal evolutionary mosaicism and the fate of nucleomorphs.</title>
        <authorList>
            <consortium name="DOE Joint Genome Institute"/>
            <person name="Curtis B.A."/>
            <person name="Tanifuji G."/>
            <person name="Burki F."/>
            <person name="Gruber A."/>
            <person name="Irimia M."/>
            <person name="Maruyama S."/>
            <person name="Arias M.C."/>
            <person name="Ball S.G."/>
            <person name="Gile G.H."/>
            <person name="Hirakawa Y."/>
            <person name="Hopkins J.F."/>
            <person name="Kuo A."/>
            <person name="Rensing S.A."/>
            <person name="Schmutz J."/>
            <person name="Symeonidi A."/>
            <person name="Elias M."/>
            <person name="Eveleigh R.J."/>
            <person name="Herman E.K."/>
            <person name="Klute M.J."/>
            <person name="Nakayama T."/>
            <person name="Obornik M."/>
            <person name="Reyes-Prieto A."/>
            <person name="Armbrust E.V."/>
            <person name="Aves S.J."/>
            <person name="Beiko R.G."/>
            <person name="Coutinho P."/>
            <person name="Dacks J.B."/>
            <person name="Durnford D.G."/>
            <person name="Fast N.M."/>
            <person name="Green B.R."/>
            <person name="Grisdale C.J."/>
            <person name="Hempel F."/>
            <person name="Henrissat B."/>
            <person name="Hoppner M.P."/>
            <person name="Ishida K."/>
            <person name="Kim E."/>
            <person name="Koreny L."/>
            <person name="Kroth P.G."/>
            <person name="Liu Y."/>
            <person name="Malik S.B."/>
            <person name="Maier U.G."/>
            <person name="McRose D."/>
            <person name="Mock T."/>
            <person name="Neilson J.A."/>
            <person name="Onodera N.T."/>
            <person name="Poole A.M."/>
            <person name="Pritham E.J."/>
            <person name="Richards T.A."/>
            <person name="Rocap G."/>
            <person name="Roy S.W."/>
            <person name="Sarai C."/>
            <person name="Schaack S."/>
            <person name="Shirato S."/>
            <person name="Slamovits C.H."/>
            <person name="Spencer D.F."/>
            <person name="Suzuki S."/>
            <person name="Worden A.Z."/>
            <person name="Zauner S."/>
            <person name="Barry K."/>
            <person name="Bell C."/>
            <person name="Bharti A.K."/>
            <person name="Crow J.A."/>
            <person name="Grimwood J."/>
            <person name="Kramer R."/>
            <person name="Lindquist E."/>
            <person name="Lucas S."/>
            <person name="Salamov A."/>
            <person name="McFadden G.I."/>
            <person name="Lane C.E."/>
            <person name="Keeling P.J."/>
            <person name="Gray M.W."/>
            <person name="Grigoriev I.V."/>
            <person name="Archibald J.M."/>
        </authorList>
    </citation>
    <scope>NUCLEOTIDE SEQUENCE</scope>
    <source>
        <strain evidence="1">CCMP2712</strain>
    </source>
</reference>
<dbReference type="EMBL" id="JH993276">
    <property type="protein sequence ID" value="EKX31469.1"/>
    <property type="molecule type" value="Genomic_DNA"/>
</dbReference>
<dbReference type="Pfam" id="PF08855">
    <property type="entry name" value="DUF1825"/>
    <property type="match status" value="1"/>
</dbReference>